<dbReference type="GO" id="GO:0003676">
    <property type="term" value="F:nucleic acid binding"/>
    <property type="evidence" value="ECO:0007669"/>
    <property type="project" value="InterPro"/>
</dbReference>
<dbReference type="AlphaFoldDB" id="A0A392ME04"/>
<dbReference type="SUPFAM" id="SSF53098">
    <property type="entry name" value="Ribonuclease H-like"/>
    <property type="match status" value="1"/>
</dbReference>
<dbReference type="GO" id="GO:0015074">
    <property type="term" value="P:DNA integration"/>
    <property type="evidence" value="ECO:0007669"/>
    <property type="project" value="InterPro"/>
</dbReference>
<evidence type="ECO:0000313" key="6">
    <source>
        <dbReference type="EMBL" id="MCH85501.1"/>
    </source>
</evidence>
<dbReference type="EMBL" id="LXQA010008628">
    <property type="protein sequence ID" value="MCH85501.1"/>
    <property type="molecule type" value="Genomic_DNA"/>
</dbReference>
<dbReference type="PROSITE" id="PS50994">
    <property type="entry name" value="INTEGRASE"/>
    <property type="match status" value="1"/>
</dbReference>
<keyword evidence="1" id="KW-0645">Protease</keyword>
<dbReference type="Pfam" id="PF00665">
    <property type="entry name" value="rve"/>
    <property type="match status" value="1"/>
</dbReference>
<evidence type="ECO:0000313" key="7">
    <source>
        <dbReference type="Proteomes" id="UP000265520"/>
    </source>
</evidence>
<dbReference type="InterPro" id="IPR054722">
    <property type="entry name" value="PolX-like_BBD"/>
</dbReference>
<dbReference type="Pfam" id="PF25597">
    <property type="entry name" value="SH3_retrovirus"/>
    <property type="match status" value="1"/>
</dbReference>
<dbReference type="InterPro" id="IPR057670">
    <property type="entry name" value="SH3_retrovirus"/>
</dbReference>
<dbReference type="InterPro" id="IPR036397">
    <property type="entry name" value="RNaseH_sf"/>
</dbReference>
<organism evidence="6 7">
    <name type="scientific">Trifolium medium</name>
    <dbReference type="NCBI Taxonomy" id="97028"/>
    <lineage>
        <taxon>Eukaryota</taxon>
        <taxon>Viridiplantae</taxon>
        <taxon>Streptophyta</taxon>
        <taxon>Embryophyta</taxon>
        <taxon>Tracheophyta</taxon>
        <taxon>Spermatophyta</taxon>
        <taxon>Magnoliopsida</taxon>
        <taxon>eudicotyledons</taxon>
        <taxon>Gunneridae</taxon>
        <taxon>Pentapetalae</taxon>
        <taxon>rosids</taxon>
        <taxon>fabids</taxon>
        <taxon>Fabales</taxon>
        <taxon>Fabaceae</taxon>
        <taxon>Papilionoideae</taxon>
        <taxon>50 kb inversion clade</taxon>
        <taxon>NPAAA clade</taxon>
        <taxon>Hologalegina</taxon>
        <taxon>IRL clade</taxon>
        <taxon>Trifolieae</taxon>
        <taxon>Trifolium</taxon>
    </lineage>
</organism>
<protein>
    <submittedName>
        <fullName evidence="6">Retrovirus-related pol polyprotein from transposon tnt 1-94</fullName>
    </submittedName>
</protein>
<evidence type="ECO:0000259" key="4">
    <source>
        <dbReference type="PROSITE" id="PS50158"/>
    </source>
</evidence>
<dbReference type="Proteomes" id="UP000265520">
    <property type="component" value="Unassembled WGS sequence"/>
</dbReference>
<gene>
    <name evidence="6" type="ORF">A2U01_0006347</name>
</gene>
<dbReference type="PANTHER" id="PTHR42648">
    <property type="entry name" value="TRANSPOSASE, PUTATIVE-RELATED"/>
    <property type="match status" value="1"/>
</dbReference>
<dbReference type="SUPFAM" id="SSF57756">
    <property type="entry name" value="Retrovirus zinc finger-like domains"/>
    <property type="match status" value="1"/>
</dbReference>
<evidence type="ECO:0000256" key="2">
    <source>
        <dbReference type="PROSITE-ProRule" id="PRU00047"/>
    </source>
</evidence>
<sequence length="511" mass="58723">MKGQQESTEEQALKVSNGRGSGRGRGRSSNRGRGRGRQSKELVECYKCHKLAHYQSECPTWEGNAHYAEFNDDEDMLLMAKTEEQNFNKIETWFLDSGCSNHMVGHKEWLFEFDDSYKDSVKLGDDSKMDVKGKGNIKLSINNIVHVISNVYYVPGLKTNLLSIGQLQQRQISIIFKNDMCKVFHDDRGLLFTTHMSKNRMYVITAPMIIPMCLKTTKQESTQLWHDKYGHLSFKGLNTLSRKQMVNGLPELEEIEENCADCLSGKQHRDTVPKQANWRASMKLELIHSDICGPITPQSNGGNRYFMTLTDDYSRKTWSYILKEKSNAFEVLKNFKALVEKETGCSILCLRTDRGGEYTSNEFNEFCSNEGIKRQLTTAYTPQQNGVSERKNRIILNIVRSMINARRVPKTFWPEAVKWATYVMNRSPTFSVKDMTPEEAWSGSKPSVHHFRIFGCLAHVHIPDKQRKKLDNKSKRCVLLGVSDESKAYKLYDPVDKKIIISRDVVFEESK</sequence>
<dbReference type="PROSITE" id="PS50158">
    <property type="entry name" value="ZF_CCHC"/>
    <property type="match status" value="1"/>
</dbReference>
<feature type="domain" description="CCHC-type" evidence="4">
    <location>
        <begin position="45"/>
        <end position="59"/>
    </location>
</feature>
<dbReference type="GO" id="GO:0008270">
    <property type="term" value="F:zinc ion binding"/>
    <property type="evidence" value="ECO:0007669"/>
    <property type="project" value="UniProtKB-KW"/>
</dbReference>
<evidence type="ECO:0000256" key="3">
    <source>
        <dbReference type="SAM" id="MobiDB-lite"/>
    </source>
</evidence>
<dbReference type="InterPro" id="IPR036875">
    <property type="entry name" value="Znf_CCHC_sf"/>
</dbReference>
<reference evidence="6 7" key="1">
    <citation type="journal article" date="2018" name="Front. Plant Sci.">
        <title>Red Clover (Trifolium pratense) and Zigzag Clover (T. medium) - A Picture of Genomic Similarities and Differences.</title>
        <authorList>
            <person name="Dluhosova J."/>
            <person name="Istvanek J."/>
            <person name="Nedelnik J."/>
            <person name="Repkova J."/>
        </authorList>
    </citation>
    <scope>NUCLEOTIDE SEQUENCE [LARGE SCALE GENOMIC DNA]</scope>
    <source>
        <strain evidence="7">cv. 10/8</strain>
        <tissue evidence="6">Leaf</tissue>
    </source>
</reference>
<evidence type="ECO:0000256" key="1">
    <source>
        <dbReference type="ARBA" id="ARBA00022670"/>
    </source>
</evidence>
<dbReference type="InterPro" id="IPR025724">
    <property type="entry name" value="GAG-pre-integrase_dom"/>
</dbReference>
<keyword evidence="2" id="KW-0479">Metal-binding</keyword>
<feature type="compositionally biased region" description="Basic residues" evidence="3">
    <location>
        <begin position="22"/>
        <end position="36"/>
    </location>
</feature>
<dbReference type="InterPro" id="IPR001878">
    <property type="entry name" value="Znf_CCHC"/>
</dbReference>
<dbReference type="Pfam" id="PF13976">
    <property type="entry name" value="gag_pre-integrs"/>
    <property type="match status" value="1"/>
</dbReference>
<evidence type="ECO:0000259" key="5">
    <source>
        <dbReference type="PROSITE" id="PS50994"/>
    </source>
</evidence>
<feature type="domain" description="Integrase catalytic" evidence="5">
    <location>
        <begin position="269"/>
        <end position="445"/>
    </location>
</feature>
<feature type="region of interest" description="Disordered" evidence="3">
    <location>
        <begin position="1"/>
        <end position="36"/>
    </location>
</feature>
<dbReference type="GO" id="GO:0008233">
    <property type="term" value="F:peptidase activity"/>
    <property type="evidence" value="ECO:0007669"/>
    <property type="project" value="UniProtKB-KW"/>
</dbReference>
<dbReference type="Gene3D" id="3.30.420.10">
    <property type="entry name" value="Ribonuclease H-like superfamily/Ribonuclease H"/>
    <property type="match status" value="1"/>
</dbReference>
<comment type="caution">
    <text evidence="6">The sequence shown here is derived from an EMBL/GenBank/DDBJ whole genome shotgun (WGS) entry which is preliminary data.</text>
</comment>
<dbReference type="PANTHER" id="PTHR42648:SF18">
    <property type="entry name" value="RETROTRANSPOSON, UNCLASSIFIED-LIKE PROTEIN"/>
    <property type="match status" value="1"/>
</dbReference>
<keyword evidence="7" id="KW-1185">Reference proteome</keyword>
<keyword evidence="2" id="KW-0862">Zinc</keyword>
<name>A0A392ME04_9FABA</name>
<dbReference type="InterPro" id="IPR012337">
    <property type="entry name" value="RNaseH-like_sf"/>
</dbReference>
<keyword evidence="1" id="KW-0378">Hydrolase</keyword>
<dbReference type="GO" id="GO:0006508">
    <property type="term" value="P:proteolysis"/>
    <property type="evidence" value="ECO:0007669"/>
    <property type="project" value="UniProtKB-KW"/>
</dbReference>
<dbReference type="Pfam" id="PF22936">
    <property type="entry name" value="Pol_BBD"/>
    <property type="match status" value="1"/>
</dbReference>
<dbReference type="InterPro" id="IPR039537">
    <property type="entry name" value="Retrotran_Ty1/copia-like"/>
</dbReference>
<proteinExistence type="predicted"/>
<accession>A0A392ME04</accession>
<dbReference type="InterPro" id="IPR001584">
    <property type="entry name" value="Integrase_cat-core"/>
</dbReference>
<keyword evidence="2" id="KW-0863">Zinc-finger</keyword>